<dbReference type="PIRSF" id="PIRSF000193">
    <property type="entry name" value="Pyrrol-5-carb_rd"/>
    <property type="match status" value="1"/>
</dbReference>
<feature type="binding site" evidence="8">
    <location>
        <begin position="73"/>
        <end position="76"/>
    </location>
    <ligand>
        <name>NADP(+)</name>
        <dbReference type="ChEBI" id="CHEBI:58349"/>
    </ligand>
</feature>
<dbReference type="KEGG" id="bse:Bsel_2223"/>
<dbReference type="GO" id="GO:0004735">
    <property type="term" value="F:pyrroline-5-carboxylate reductase activity"/>
    <property type="evidence" value="ECO:0007669"/>
    <property type="project" value="UniProtKB-UniRule"/>
</dbReference>
<comment type="catalytic activity">
    <reaction evidence="6">
        <text>L-proline + NAD(+) = (S)-1-pyrroline-5-carboxylate + NADH + 2 H(+)</text>
        <dbReference type="Rhea" id="RHEA:14105"/>
        <dbReference type="ChEBI" id="CHEBI:15378"/>
        <dbReference type="ChEBI" id="CHEBI:17388"/>
        <dbReference type="ChEBI" id="CHEBI:57540"/>
        <dbReference type="ChEBI" id="CHEBI:57945"/>
        <dbReference type="ChEBI" id="CHEBI:60039"/>
        <dbReference type="EC" id="1.5.1.2"/>
    </reaction>
</comment>
<keyword evidence="6" id="KW-0028">Amino-acid biosynthesis</keyword>
<feature type="domain" description="Pyrroline-5-carboxylate reductase catalytic N-terminal" evidence="9">
    <location>
        <begin position="4"/>
        <end position="102"/>
    </location>
</feature>
<dbReference type="InterPro" id="IPR036291">
    <property type="entry name" value="NAD(P)-bd_dom_sf"/>
</dbReference>
<dbReference type="PANTHER" id="PTHR11645:SF49">
    <property type="entry name" value="PYRROLINE-5-CARBOXYLATE REDUCTASE 1"/>
    <property type="match status" value="1"/>
</dbReference>
<evidence type="ECO:0000256" key="5">
    <source>
        <dbReference type="ARBA" id="ARBA00058118"/>
    </source>
</evidence>
<evidence type="ECO:0000256" key="1">
    <source>
        <dbReference type="ARBA" id="ARBA00005525"/>
    </source>
</evidence>
<comment type="function">
    <text evidence="5 6">Catalyzes the reduction of 1-pyrroline-5-carboxylate (PCA) to L-proline.</text>
</comment>
<comment type="catalytic activity">
    <reaction evidence="6">
        <text>L-proline + NADP(+) = (S)-1-pyrroline-5-carboxylate + NADPH + 2 H(+)</text>
        <dbReference type="Rhea" id="RHEA:14109"/>
        <dbReference type="ChEBI" id="CHEBI:15378"/>
        <dbReference type="ChEBI" id="CHEBI:17388"/>
        <dbReference type="ChEBI" id="CHEBI:57783"/>
        <dbReference type="ChEBI" id="CHEBI:58349"/>
        <dbReference type="ChEBI" id="CHEBI:60039"/>
        <dbReference type="EC" id="1.5.1.2"/>
    </reaction>
</comment>
<organism evidence="11 12">
    <name type="scientific">Bacillus selenitireducens (strain ATCC 700615 / DSM 15326 / MLS10)</name>
    <dbReference type="NCBI Taxonomy" id="439292"/>
    <lineage>
        <taxon>Bacteria</taxon>
        <taxon>Bacillati</taxon>
        <taxon>Bacillota</taxon>
        <taxon>Bacilli</taxon>
        <taxon>Bacillales</taxon>
        <taxon>Bacillaceae</taxon>
        <taxon>Salisediminibacterium</taxon>
    </lineage>
</organism>
<evidence type="ECO:0000313" key="12">
    <source>
        <dbReference type="Proteomes" id="UP000000271"/>
    </source>
</evidence>
<dbReference type="SUPFAM" id="SSF48179">
    <property type="entry name" value="6-phosphogluconate dehydrogenase C-terminal domain-like"/>
    <property type="match status" value="1"/>
</dbReference>
<dbReference type="Pfam" id="PF03807">
    <property type="entry name" value="F420_oxidored"/>
    <property type="match status" value="1"/>
</dbReference>
<dbReference type="Gene3D" id="1.10.3730.10">
    <property type="entry name" value="ProC C-terminal domain-like"/>
    <property type="match status" value="1"/>
</dbReference>
<evidence type="ECO:0000256" key="8">
    <source>
        <dbReference type="PIRSR" id="PIRSR000193-1"/>
    </source>
</evidence>
<gene>
    <name evidence="6" type="primary">proC</name>
    <name evidence="11" type="ordered locus">Bsel_2223</name>
</gene>
<dbReference type="FunFam" id="1.10.3730.10:FF:000001">
    <property type="entry name" value="Pyrroline-5-carboxylate reductase"/>
    <property type="match status" value="1"/>
</dbReference>
<reference evidence="11" key="1">
    <citation type="submission" date="2009-10" db="EMBL/GenBank/DDBJ databases">
        <title>Complete sequence of Bacillus selenitireducens MLS10.</title>
        <authorList>
            <consortium name="US DOE Joint Genome Institute"/>
            <person name="Lucas S."/>
            <person name="Copeland A."/>
            <person name="Lapidus A."/>
            <person name="Glavina del Rio T."/>
            <person name="Dalin E."/>
            <person name="Tice H."/>
            <person name="Bruce D."/>
            <person name="Goodwin L."/>
            <person name="Pitluck S."/>
            <person name="Sims D."/>
            <person name="Brettin T."/>
            <person name="Detter J.C."/>
            <person name="Han C."/>
            <person name="Larimer F."/>
            <person name="Land M."/>
            <person name="Hauser L."/>
            <person name="Kyrpides N."/>
            <person name="Ovchinnikova G."/>
            <person name="Stolz J."/>
        </authorList>
    </citation>
    <scope>NUCLEOTIDE SEQUENCE [LARGE SCALE GENOMIC DNA]</scope>
    <source>
        <strain evidence="11">MLS10</strain>
    </source>
</reference>
<sequence length="289" mass="31954">MTTTISLIGAGSMAEALIAGWTNPANRGRYHHQIKVSNRSNDQRLNYMSHTYPVETTRDPERLIQQSDIIILACKPKDWQEALEPYQDYFTPEHTLISVMAGISTADFEAFFPFSLPVIRTIPNTSAVVNESMTPFAAGQHLTEEKLQAFRELFLDVGEIEQVDEQQMDAMTALTGTGPAYIYYLMESMEKAAVDEGVDPELARKLVSQTLLGAGIRVKSEDIPPKILYEQIMSPGGTTEAGFRVLEQKQVQPSIMACISAACTRSRELGSILSPSDTAPPSKTKPKHN</sequence>
<evidence type="ECO:0000256" key="2">
    <source>
        <dbReference type="ARBA" id="ARBA00022650"/>
    </source>
</evidence>
<dbReference type="RefSeq" id="WP_013173149.1">
    <property type="nucleotide sequence ID" value="NC_014219.1"/>
</dbReference>
<evidence type="ECO:0000256" key="3">
    <source>
        <dbReference type="ARBA" id="ARBA00022857"/>
    </source>
</evidence>
<evidence type="ECO:0000259" key="10">
    <source>
        <dbReference type="Pfam" id="PF14748"/>
    </source>
</evidence>
<dbReference type="STRING" id="439292.Bsel_2223"/>
<dbReference type="PANTHER" id="PTHR11645">
    <property type="entry name" value="PYRROLINE-5-CARBOXYLATE REDUCTASE"/>
    <property type="match status" value="1"/>
</dbReference>
<dbReference type="HOGENOM" id="CLU_042344_0_1_9"/>
<comment type="similarity">
    <text evidence="1 6">Belongs to the pyrroline-5-carboxylate reductase family.</text>
</comment>
<dbReference type="InterPro" id="IPR028939">
    <property type="entry name" value="P5C_Rdtase_cat_N"/>
</dbReference>
<proteinExistence type="inferred from homology"/>
<dbReference type="Pfam" id="PF14748">
    <property type="entry name" value="P5CR_dimer"/>
    <property type="match status" value="1"/>
</dbReference>
<keyword evidence="12" id="KW-1185">Reference proteome</keyword>
<evidence type="ECO:0000256" key="4">
    <source>
        <dbReference type="ARBA" id="ARBA00023002"/>
    </source>
</evidence>
<comment type="subcellular location">
    <subcellularLocation>
        <location evidence="6">Cytoplasm</location>
    </subcellularLocation>
</comment>
<accession>D6XVI9</accession>
<keyword evidence="3 6" id="KW-0521">NADP</keyword>
<feature type="binding site" evidence="8">
    <location>
        <begin position="8"/>
        <end position="13"/>
    </location>
    <ligand>
        <name>NADP(+)</name>
        <dbReference type="ChEBI" id="CHEBI:58349"/>
    </ligand>
</feature>
<dbReference type="EMBL" id="CP001791">
    <property type="protein sequence ID" value="ADH99727.1"/>
    <property type="molecule type" value="Genomic_DNA"/>
</dbReference>
<keyword evidence="2 6" id="KW-0641">Proline biosynthesis</keyword>
<comment type="pathway">
    <text evidence="6">Amino-acid biosynthesis; L-proline biosynthesis; L-proline from L-glutamate 5-semialdehyde: step 1/1.</text>
</comment>
<dbReference type="eggNOG" id="COG0345">
    <property type="taxonomic scope" value="Bacteria"/>
</dbReference>
<evidence type="ECO:0000256" key="7">
    <source>
        <dbReference type="NCBIfam" id="TIGR00112"/>
    </source>
</evidence>
<dbReference type="InterPro" id="IPR000304">
    <property type="entry name" value="Pyrroline-COOH_reductase"/>
</dbReference>
<dbReference type="NCBIfam" id="TIGR00112">
    <property type="entry name" value="proC"/>
    <property type="match status" value="1"/>
</dbReference>
<evidence type="ECO:0000259" key="9">
    <source>
        <dbReference type="Pfam" id="PF03807"/>
    </source>
</evidence>
<dbReference type="EC" id="1.5.1.2" evidence="6 7"/>
<dbReference type="AlphaFoldDB" id="D6XVI9"/>
<dbReference type="Proteomes" id="UP000000271">
    <property type="component" value="Chromosome"/>
</dbReference>
<name>D6XVI9_BACIE</name>
<dbReference type="HAMAP" id="MF_01925">
    <property type="entry name" value="P5C_reductase"/>
    <property type="match status" value="1"/>
</dbReference>
<evidence type="ECO:0000313" key="11">
    <source>
        <dbReference type="EMBL" id="ADH99727.1"/>
    </source>
</evidence>
<dbReference type="Gene3D" id="3.40.50.720">
    <property type="entry name" value="NAD(P)-binding Rossmann-like Domain"/>
    <property type="match status" value="1"/>
</dbReference>
<dbReference type="UniPathway" id="UPA00098">
    <property type="reaction ID" value="UER00361"/>
</dbReference>
<dbReference type="GO" id="GO:0055129">
    <property type="term" value="P:L-proline biosynthetic process"/>
    <property type="evidence" value="ECO:0007669"/>
    <property type="project" value="UniProtKB-UniRule"/>
</dbReference>
<dbReference type="InterPro" id="IPR029036">
    <property type="entry name" value="P5CR_dimer"/>
</dbReference>
<dbReference type="SUPFAM" id="SSF51735">
    <property type="entry name" value="NAD(P)-binding Rossmann-fold domains"/>
    <property type="match status" value="1"/>
</dbReference>
<keyword evidence="6" id="KW-0963">Cytoplasm</keyword>
<dbReference type="GO" id="GO:0005737">
    <property type="term" value="C:cytoplasm"/>
    <property type="evidence" value="ECO:0007669"/>
    <property type="project" value="UniProtKB-SubCell"/>
</dbReference>
<evidence type="ECO:0000256" key="6">
    <source>
        <dbReference type="HAMAP-Rule" id="MF_01925"/>
    </source>
</evidence>
<protein>
    <recommendedName>
        <fullName evidence="6 7">Pyrroline-5-carboxylate reductase</fullName>
        <shortName evidence="6">P5C reductase</shortName>
        <shortName evidence="6">P5CR</shortName>
        <ecNumber evidence="6 7">1.5.1.2</ecNumber>
    </recommendedName>
    <alternativeName>
        <fullName evidence="6">PCA reductase</fullName>
    </alternativeName>
</protein>
<keyword evidence="4 6" id="KW-0560">Oxidoreductase</keyword>
<dbReference type="InterPro" id="IPR008927">
    <property type="entry name" value="6-PGluconate_DH-like_C_sf"/>
</dbReference>
<feature type="domain" description="Pyrroline-5-carboxylate reductase dimerisation" evidence="10">
    <location>
        <begin position="165"/>
        <end position="269"/>
    </location>
</feature>